<feature type="region of interest" description="Disordered" evidence="1">
    <location>
        <begin position="261"/>
        <end position="283"/>
    </location>
</feature>
<dbReference type="Proteomes" id="UP000095023">
    <property type="component" value="Unassembled WGS sequence"/>
</dbReference>
<feature type="compositionally biased region" description="Polar residues" evidence="1">
    <location>
        <begin position="225"/>
        <end position="237"/>
    </location>
</feature>
<keyword evidence="2" id="KW-1133">Transmembrane helix</keyword>
<feature type="region of interest" description="Disordered" evidence="1">
    <location>
        <begin position="225"/>
        <end position="247"/>
    </location>
</feature>
<evidence type="ECO:0000256" key="2">
    <source>
        <dbReference type="SAM" id="Phobius"/>
    </source>
</evidence>
<feature type="region of interest" description="Disordered" evidence="1">
    <location>
        <begin position="1"/>
        <end position="110"/>
    </location>
</feature>
<sequence>MLPEGPVARYKRQNDASDNTIETDQTITQDATTTTEDTETTTADTETTTADTETTTEDTATTTDDTRTTTGMPALTTSQTPTTTIRSMPRLSSTRPTLSSTSSTYSIPAATVPPTSNNPFLQPSHNPSGTVFIAVAGIIGGLFLAVLAWQTAAYCIMRMQVRANEDTDFTEELKPLNVPFEYQDNHNDSQTDRASSERPPRPLAEPGNRASLYYSPMAEVISGAGTSNISGLSQTRPGSRALSVGQRGSVYDGHRSIYDGRPLSFTSRPSNTGYEMDSVYRNS</sequence>
<keyword evidence="4" id="KW-1185">Reference proteome</keyword>
<evidence type="ECO:0008006" key="5">
    <source>
        <dbReference type="Google" id="ProtNLM"/>
    </source>
</evidence>
<dbReference type="GO" id="GO:0000324">
    <property type="term" value="C:fungal-type vacuole"/>
    <property type="evidence" value="ECO:0007669"/>
    <property type="project" value="TreeGrafter"/>
</dbReference>
<feature type="region of interest" description="Disordered" evidence="1">
    <location>
        <begin position="177"/>
        <end position="209"/>
    </location>
</feature>
<feature type="compositionally biased region" description="Low complexity" evidence="1">
    <location>
        <begin position="20"/>
        <end position="63"/>
    </location>
</feature>
<feature type="compositionally biased region" description="Basic and acidic residues" evidence="1">
    <location>
        <begin position="183"/>
        <end position="200"/>
    </location>
</feature>
<proteinExistence type="predicted"/>
<dbReference type="PANTHER" id="PTHR36089">
    <property type="entry name" value="CHITIN SYNTHASE 3 COMPLEX PROTEIN CSI2-RELATED"/>
    <property type="match status" value="1"/>
</dbReference>
<reference evidence="4" key="1">
    <citation type="submission" date="2016-02" db="EMBL/GenBank/DDBJ databases">
        <title>Comparative genomics of biotechnologically important yeasts.</title>
        <authorList>
            <consortium name="DOE Joint Genome Institute"/>
            <person name="Riley R."/>
            <person name="Haridas S."/>
            <person name="Wolfe K.H."/>
            <person name="Lopes M.R."/>
            <person name="Hittinger C.T."/>
            <person name="Goker M."/>
            <person name="Salamov A."/>
            <person name="Wisecaver J."/>
            <person name="Long T.M."/>
            <person name="Aerts A.L."/>
            <person name="Barry K."/>
            <person name="Choi C."/>
            <person name="Clum A."/>
            <person name="Coughlan A.Y."/>
            <person name="Deshpande S."/>
            <person name="Douglass A.P."/>
            <person name="Hanson S.J."/>
            <person name="Klenk H.-P."/>
            <person name="Labutti K."/>
            <person name="Lapidus A."/>
            <person name="Lindquist E."/>
            <person name="Lipzen A."/>
            <person name="Meier-Kolthoff J.P."/>
            <person name="Ohm R.A."/>
            <person name="Otillar R.P."/>
            <person name="Pangilinan J."/>
            <person name="Peng Y."/>
            <person name="Rokas A."/>
            <person name="Rosa C.A."/>
            <person name="Scheuner C."/>
            <person name="Sibirny A.A."/>
            <person name="Slot J.C."/>
            <person name="Stielow J.B."/>
            <person name="Sun H."/>
            <person name="Kurtzman C.P."/>
            <person name="Blackwell M."/>
            <person name="Jeffries T.W."/>
            <person name="Grigoriev I.V."/>
        </authorList>
    </citation>
    <scope>NUCLEOTIDE SEQUENCE [LARGE SCALE GENOMIC DNA]</scope>
    <source>
        <strain evidence="4">NRRL Y-17796</strain>
    </source>
</reference>
<dbReference type="PANTHER" id="PTHR36089:SF1">
    <property type="entry name" value="CHITIN SYNTHASE 3 COMPLEX PROTEIN CSI2-RELATED"/>
    <property type="match status" value="1"/>
</dbReference>
<name>A0A1E4THR3_9ASCO</name>
<feature type="compositionally biased region" description="Polar residues" evidence="1">
    <location>
        <begin position="264"/>
        <end position="273"/>
    </location>
</feature>
<dbReference type="EMBL" id="KV453842">
    <property type="protein sequence ID" value="ODV91301.1"/>
    <property type="molecule type" value="Genomic_DNA"/>
</dbReference>
<dbReference type="OrthoDB" id="4065319at2759"/>
<organism evidence="3 4">
    <name type="scientific">Tortispora caseinolytica NRRL Y-17796</name>
    <dbReference type="NCBI Taxonomy" id="767744"/>
    <lineage>
        <taxon>Eukaryota</taxon>
        <taxon>Fungi</taxon>
        <taxon>Dikarya</taxon>
        <taxon>Ascomycota</taxon>
        <taxon>Saccharomycotina</taxon>
        <taxon>Trigonopsidomycetes</taxon>
        <taxon>Trigonopsidales</taxon>
        <taxon>Trigonopsidaceae</taxon>
        <taxon>Tortispora</taxon>
    </lineage>
</organism>
<keyword evidence="2" id="KW-0812">Transmembrane</keyword>
<protein>
    <recommendedName>
        <fullName evidence="5">Mid2 domain-containing protein</fullName>
    </recommendedName>
</protein>
<keyword evidence="2" id="KW-0472">Membrane</keyword>
<feature type="transmembrane region" description="Helical" evidence="2">
    <location>
        <begin position="129"/>
        <end position="149"/>
    </location>
</feature>
<feature type="compositionally biased region" description="Low complexity" evidence="1">
    <location>
        <begin position="76"/>
        <end position="104"/>
    </location>
</feature>
<evidence type="ECO:0000313" key="4">
    <source>
        <dbReference type="Proteomes" id="UP000095023"/>
    </source>
</evidence>
<dbReference type="InterPro" id="IPR051009">
    <property type="entry name" value="PRM"/>
</dbReference>
<evidence type="ECO:0000313" key="3">
    <source>
        <dbReference type="EMBL" id="ODV91301.1"/>
    </source>
</evidence>
<dbReference type="AlphaFoldDB" id="A0A1E4THR3"/>
<gene>
    <name evidence="3" type="ORF">CANCADRAFT_122336</name>
</gene>
<evidence type="ECO:0000256" key="1">
    <source>
        <dbReference type="SAM" id="MobiDB-lite"/>
    </source>
</evidence>
<accession>A0A1E4THR3</accession>